<accession>A0A267MD19</accession>
<dbReference type="OrthoDB" id="1954502at2"/>
<sequence length="102" mass="11393">MNNTNEMVKYVKLNDDKKIEICVDESFTLFLQDPSIVAMIEQSCKSLLENKFINLHINGNTSFITVESGTEQASLELVNNELIQGIQMAMAFLSQMGTDSLA</sequence>
<evidence type="ECO:0000313" key="2">
    <source>
        <dbReference type="Proteomes" id="UP000216024"/>
    </source>
</evidence>
<reference evidence="1 2" key="1">
    <citation type="submission" date="2017-06" db="EMBL/GenBank/DDBJ databases">
        <title>Draft genome sequence of anaerobic fermentative bacterium Anaeromicrobium sediminis DY2726D isolated from West Pacific Ocean sediments.</title>
        <authorList>
            <person name="Zeng X."/>
        </authorList>
    </citation>
    <scope>NUCLEOTIDE SEQUENCE [LARGE SCALE GENOMIC DNA]</scope>
    <source>
        <strain evidence="1 2">DY2726D</strain>
    </source>
</reference>
<dbReference type="Proteomes" id="UP000216024">
    <property type="component" value="Unassembled WGS sequence"/>
</dbReference>
<protein>
    <submittedName>
        <fullName evidence="1">Uncharacterized protein</fullName>
    </submittedName>
</protein>
<keyword evidence="2" id="KW-1185">Reference proteome</keyword>
<name>A0A267MD19_9FIRM</name>
<evidence type="ECO:0000313" key="1">
    <source>
        <dbReference type="EMBL" id="PAB56818.1"/>
    </source>
</evidence>
<organism evidence="1 2">
    <name type="scientific">Anaeromicrobium sediminis</name>
    <dbReference type="NCBI Taxonomy" id="1478221"/>
    <lineage>
        <taxon>Bacteria</taxon>
        <taxon>Bacillati</taxon>
        <taxon>Bacillota</taxon>
        <taxon>Clostridia</taxon>
        <taxon>Peptostreptococcales</taxon>
        <taxon>Thermotaleaceae</taxon>
        <taxon>Anaeromicrobium</taxon>
    </lineage>
</organism>
<comment type="caution">
    <text evidence="1">The sequence shown here is derived from an EMBL/GenBank/DDBJ whole genome shotgun (WGS) entry which is preliminary data.</text>
</comment>
<gene>
    <name evidence="1" type="ORF">CCE28_20295</name>
</gene>
<dbReference type="AlphaFoldDB" id="A0A267MD19"/>
<dbReference type="EMBL" id="NIBG01000031">
    <property type="protein sequence ID" value="PAB56818.1"/>
    <property type="molecule type" value="Genomic_DNA"/>
</dbReference>
<dbReference type="RefSeq" id="WP_095135821.1">
    <property type="nucleotide sequence ID" value="NZ_NIBG01000031.1"/>
</dbReference>
<proteinExistence type="predicted"/>